<keyword evidence="5" id="KW-1185">Reference proteome</keyword>
<dbReference type="CDD" id="cd00198">
    <property type="entry name" value="vWFA"/>
    <property type="match status" value="1"/>
</dbReference>
<evidence type="ECO:0000256" key="2">
    <source>
        <dbReference type="SAM" id="Phobius"/>
    </source>
</evidence>
<keyword evidence="2" id="KW-0812">Transmembrane</keyword>
<feature type="domain" description="VWFA" evidence="3">
    <location>
        <begin position="395"/>
        <end position="568"/>
    </location>
</feature>
<evidence type="ECO:0000313" key="4">
    <source>
        <dbReference type="EMBL" id="CAH1245311.1"/>
    </source>
</evidence>
<keyword evidence="2" id="KW-1133">Transmembrane helix</keyword>
<dbReference type="AlphaFoldDB" id="A0A8J9Z143"/>
<dbReference type="OrthoDB" id="687730at2759"/>
<feature type="region of interest" description="Disordered" evidence="1">
    <location>
        <begin position="1038"/>
        <end position="1057"/>
    </location>
</feature>
<dbReference type="SMART" id="SM00327">
    <property type="entry name" value="VWA"/>
    <property type="match status" value="1"/>
</dbReference>
<gene>
    <name evidence="4" type="primary">CLCA4</name>
    <name evidence="4" type="ORF">BLAG_LOCUS7681</name>
</gene>
<dbReference type="NCBIfam" id="NF041940">
    <property type="entry name" value="choice_anch_X"/>
    <property type="match status" value="1"/>
</dbReference>
<dbReference type="PANTHER" id="PTHR10579:SF177">
    <property type="entry name" value="CALCIUM-ACTIVATED CHLORIDE CHANNEL REGULATOR 4-LIKE PROTEIN"/>
    <property type="match status" value="1"/>
</dbReference>
<name>A0A8J9Z143_BRALA</name>
<evidence type="ECO:0000259" key="3">
    <source>
        <dbReference type="PROSITE" id="PS50234"/>
    </source>
</evidence>
<dbReference type="SUPFAM" id="SSF53300">
    <property type="entry name" value="vWA-like"/>
    <property type="match status" value="1"/>
</dbReference>
<dbReference type="Gene3D" id="3.40.50.410">
    <property type="entry name" value="von Willebrand factor, type A domain"/>
    <property type="match status" value="1"/>
</dbReference>
<dbReference type="InterPro" id="IPR051266">
    <property type="entry name" value="CLCR"/>
</dbReference>
<feature type="transmembrane region" description="Helical" evidence="2">
    <location>
        <begin position="1000"/>
        <end position="1023"/>
    </location>
</feature>
<dbReference type="PANTHER" id="PTHR10579">
    <property type="entry name" value="CALCIUM-ACTIVATED CHLORIDE CHANNEL REGULATOR"/>
    <property type="match status" value="1"/>
</dbReference>
<reference evidence="4" key="1">
    <citation type="submission" date="2022-01" db="EMBL/GenBank/DDBJ databases">
        <authorList>
            <person name="Braso-Vives M."/>
        </authorList>
    </citation>
    <scope>NUCLEOTIDE SEQUENCE</scope>
</reference>
<dbReference type="InterPro" id="IPR002035">
    <property type="entry name" value="VWF_A"/>
</dbReference>
<organism evidence="4 5">
    <name type="scientific">Branchiostoma lanceolatum</name>
    <name type="common">Common lancelet</name>
    <name type="synonym">Amphioxus lanceolatum</name>
    <dbReference type="NCBI Taxonomy" id="7740"/>
    <lineage>
        <taxon>Eukaryota</taxon>
        <taxon>Metazoa</taxon>
        <taxon>Chordata</taxon>
        <taxon>Cephalochordata</taxon>
        <taxon>Leptocardii</taxon>
        <taxon>Amphioxiformes</taxon>
        <taxon>Branchiostomatidae</taxon>
        <taxon>Branchiostoma</taxon>
    </lineage>
</organism>
<evidence type="ECO:0000313" key="5">
    <source>
        <dbReference type="Proteomes" id="UP000838412"/>
    </source>
</evidence>
<proteinExistence type="predicted"/>
<dbReference type="InterPro" id="IPR036465">
    <property type="entry name" value="vWFA_dom_sf"/>
</dbReference>
<dbReference type="EMBL" id="OV696699">
    <property type="protein sequence ID" value="CAH1245311.1"/>
    <property type="molecule type" value="Genomic_DNA"/>
</dbReference>
<dbReference type="InterPro" id="IPR013642">
    <property type="entry name" value="CLCA_N"/>
</dbReference>
<evidence type="ECO:0000256" key="1">
    <source>
        <dbReference type="SAM" id="MobiDB-lite"/>
    </source>
</evidence>
<keyword evidence="2" id="KW-0472">Membrane</keyword>
<dbReference type="Pfam" id="PF08434">
    <property type="entry name" value="CLCA"/>
    <property type="match status" value="1"/>
</dbReference>
<dbReference type="PROSITE" id="PS50234">
    <property type="entry name" value="VWFA"/>
    <property type="match status" value="1"/>
</dbReference>
<accession>A0A8J9Z143</accession>
<protein>
    <submittedName>
        <fullName evidence="4">CLCA4 protein</fullName>
    </submittedName>
</protein>
<sequence>MPRPVTHTGYTLTCRVFGISRSSRSPDPGGKYVRQVNHLILYNELTRPFSFLPGRLARREAGCAMASLTLRLVVLSCVFIWRTQVAVSAPNVIQLQNNEYTDVLIAIHRSIPEDQQIIDRLKEIFTEASEALYIATRSRAFLKQVKILIPNTWSRQPHYLPPGTATFDRANIRVDVQNPLYGDNPYVQQPGGCGVGGDYMHLTPRYVVDKPYGESTWGPYGKTMTHEWGHLRWGLFDEYGFDDPLGGSYPHFYVSTSMGVQPVRCSAYTAGRSENAVTGNRCQTDPVTGLPEADCRFFPDFTRNRATGSYMFMQFLPQVEEFCHGGQHLFSQGGQPNPLSSHNREAPNKHNVMCQGQSTWDVMNKHQDFANGANPPKEVVTTVPDFELLQEKEPRMVLVLDTSGSMRGDPIRRLNQAATHFIRGTVQDDSWLGIVTFSTTANTYHQLLQITSAADRTSLINRVPSTVGGTTCVGCALLEGVKVLEAQGDPSGGILFLMSDGQENEVPYIATVTPQILAKGVIIDTLAYKRSADPQIESLALLTGGKSYFYSGEQGDSTALNDAFTTSVLSRDDRTGGEATIQLISETKTLNTGENYYNQVYIEKSEGRDAIFTFMWNGGVEPRIEIIAPNGTVIGQGDSSYHLMSDNIQVKVPGVAQPGKWLYNITIVDYFYQQVDILVSCKGATPDSQPIKVTAQVSTISLNGSSPESTALTVRASVTKGYLPVTGATVIAYIEKPPSEDVDELLLLDNGAGADVTKNDGIYSRYFLNFTAGGRYSVSVKVNNEFGEAASVVVNGTGRRDNSAALSQNAEAFALDRNEVHSEPLDQFQRMTAGGVFELTDVPSGSLPRLDLGPPSRVIDLKVVRVSHDNLTVALSWTAVGDDFDQGGPAAFTDLRFGRNFTELADNFDASSVVDDSQVLLGDLTSPSPPGTMETVVIRVPERGENVTYVFVLRVCDAAGNCGQPSNIAAANLEYIPEPTTAAPTTTPLSQPNNANNNTLIIAVSVTCGVVAVVAAILTVLVVKHCCKRKKRLSVAPAPDGIGLESGQPKGEPLPKT</sequence>
<dbReference type="Proteomes" id="UP000838412">
    <property type="component" value="Chromosome 14"/>
</dbReference>
<dbReference type="Pfam" id="PF00092">
    <property type="entry name" value="VWA"/>
    <property type="match status" value="1"/>
</dbReference>